<evidence type="ECO:0000256" key="1">
    <source>
        <dbReference type="SAM" id="MobiDB-lite"/>
    </source>
</evidence>
<evidence type="ECO:0000313" key="3">
    <source>
        <dbReference type="Proteomes" id="UP001159363"/>
    </source>
</evidence>
<comment type="caution">
    <text evidence="2">The sequence shown here is derived from an EMBL/GenBank/DDBJ whole genome shotgun (WGS) entry which is preliminary data.</text>
</comment>
<organism evidence="2 3">
    <name type="scientific">Dryococelus australis</name>
    <dbReference type="NCBI Taxonomy" id="614101"/>
    <lineage>
        <taxon>Eukaryota</taxon>
        <taxon>Metazoa</taxon>
        <taxon>Ecdysozoa</taxon>
        <taxon>Arthropoda</taxon>
        <taxon>Hexapoda</taxon>
        <taxon>Insecta</taxon>
        <taxon>Pterygota</taxon>
        <taxon>Neoptera</taxon>
        <taxon>Polyneoptera</taxon>
        <taxon>Phasmatodea</taxon>
        <taxon>Verophasmatodea</taxon>
        <taxon>Anareolatae</taxon>
        <taxon>Phasmatidae</taxon>
        <taxon>Eurycanthinae</taxon>
        <taxon>Dryococelus</taxon>
    </lineage>
</organism>
<proteinExistence type="predicted"/>
<evidence type="ECO:0000313" key="2">
    <source>
        <dbReference type="EMBL" id="KAJ8872510.1"/>
    </source>
</evidence>
<keyword evidence="3" id="KW-1185">Reference proteome</keyword>
<protein>
    <submittedName>
        <fullName evidence="2">Uncharacterized protein</fullName>
    </submittedName>
</protein>
<reference evidence="2 3" key="1">
    <citation type="submission" date="2023-02" db="EMBL/GenBank/DDBJ databases">
        <title>LHISI_Scaffold_Assembly.</title>
        <authorList>
            <person name="Stuart O.P."/>
            <person name="Cleave R."/>
            <person name="Magrath M.J.L."/>
            <person name="Mikheyev A.S."/>
        </authorList>
    </citation>
    <scope>NUCLEOTIDE SEQUENCE [LARGE SCALE GENOMIC DNA]</scope>
    <source>
        <strain evidence="2">Daus_M_001</strain>
        <tissue evidence="2">Leg muscle</tissue>
    </source>
</reference>
<dbReference type="EMBL" id="JARBHB010000011">
    <property type="protein sequence ID" value="KAJ8872510.1"/>
    <property type="molecule type" value="Genomic_DNA"/>
</dbReference>
<name>A0ABQ9GKE6_9NEOP</name>
<gene>
    <name evidence="2" type="ORF">PR048_026116</name>
</gene>
<dbReference type="Proteomes" id="UP001159363">
    <property type="component" value="Chromosome 10"/>
</dbReference>
<accession>A0ABQ9GKE6</accession>
<feature type="region of interest" description="Disordered" evidence="1">
    <location>
        <begin position="322"/>
        <end position="368"/>
    </location>
</feature>
<sequence>MALNEALLCSVLKVAVCKGRCAELRCRSTSPSEVCSRVSLRGTTLLTVHLGETGSIPGRVVSIPPRVGIVSDDAAGRRVFTMEVLVYGVEAETRKLLPLHHLLPPWSSRVSPVSLALAFRRFAILTSPTSALKTSIHPKPLNSTPLRGKSSCHEHMAGTDEGTANTVRTRKTTQTNTVTAIYVYRNDITRTQINTMTVTREYTDGRLRTRQTNTWLEQMKAQPTQRGQERKIEWLEQMPVNLLASHQGEPGSVPGWITPGFLHAGIVPDDAAARPVFSGIPRFPTPSFRRCSILTSITLIGSQDLAGLVILEHDMKLDSRMERRWNERAGGSGSTPRKPAGKRHRPANPPGIEPGSPWWEASSVDQYT</sequence>